<feature type="transmembrane region" description="Helical" evidence="1">
    <location>
        <begin position="58"/>
        <end position="77"/>
    </location>
</feature>
<keyword evidence="1" id="KW-1133">Transmembrane helix</keyword>
<dbReference type="EMBL" id="DF143106">
    <property type="protein sequence ID" value="GAA51037.1"/>
    <property type="molecule type" value="Genomic_DNA"/>
</dbReference>
<name>G7YDK3_CLOSI</name>
<evidence type="ECO:0000313" key="3">
    <source>
        <dbReference type="Proteomes" id="UP000008909"/>
    </source>
</evidence>
<dbReference type="Proteomes" id="UP000008909">
    <property type="component" value="Unassembled WGS sequence"/>
</dbReference>
<keyword evidence="1" id="KW-0472">Membrane</keyword>
<keyword evidence="3" id="KW-1185">Reference proteome</keyword>
<evidence type="ECO:0000313" key="2">
    <source>
        <dbReference type="EMBL" id="GAA51037.1"/>
    </source>
</evidence>
<reference evidence="2" key="1">
    <citation type="journal article" date="2011" name="Genome Biol.">
        <title>The draft genome of the carcinogenic human liver fluke Clonorchis sinensis.</title>
        <authorList>
            <person name="Wang X."/>
            <person name="Chen W."/>
            <person name="Huang Y."/>
            <person name="Sun J."/>
            <person name="Men J."/>
            <person name="Liu H."/>
            <person name="Luo F."/>
            <person name="Guo L."/>
            <person name="Lv X."/>
            <person name="Deng C."/>
            <person name="Zhou C."/>
            <person name="Fan Y."/>
            <person name="Li X."/>
            <person name="Huang L."/>
            <person name="Hu Y."/>
            <person name="Liang C."/>
            <person name="Hu X."/>
            <person name="Xu J."/>
            <person name="Yu X."/>
        </authorList>
    </citation>
    <scope>NUCLEOTIDE SEQUENCE [LARGE SCALE GENOMIC DNA]</scope>
    <source>
        <strain evidence="2">Henan</strain>
    </source>
</reference>
<feature type="transmembrane region" description="Helical" evidence="1">
    <location>
        <begin position="16"/>
        <end position="38"/>
    </location>
</feature>
<evidence type="ECO:0000256" key="1">
    <source>
        <dbReference type="SAM" id="Phobius"/>
    </source>
</evidence>
<proteinExistence type="predicted"/>
<dbReference type="PANTHER" id="PTHR21579:SF16">
    <property type="entry name" value="HTRL DOMAIN CONTAINING"/>
    <property type="match status" value="1"/>
</dbReference>
<accession>G7YDK3</accession>
<reference key="2">
    <citation type="submission" date="2011-10" db="EMBL/GenBank/DDBJ databases">
        <title>The genome and transcriptome sequence of Clonorchis sinensis provide insights into the carcinogenic liver fluke.</title>
        <authorList>
            <person name="Wang X."/>
            <person name="Huang Y."/>
            <person name="Chen W."/>
            <person name="Liu H."/>
            <person name="Guo L."/>
            <person name="Chen Y."/>
            <person name="Luo F."/>
            <person name="Zhou W."/>
            <person name="Sun J."/>
            <person name="Mao Q."/>
            <person name="Liang P."/>
            <person name="Zhou C."/>
            <person name="Tian Y."/>
            <person name="Men J."/>
            <person name="Lv X."/>
            <person name="Huang L."/>
            <person name="Zhou J."/>
            <person name="Hu Y."/>
            <person name="Li R."/>
            <person name="Zhang F."/>
            <person name="Lei H."/>
            <person name="Li X."/>
            <person name="Hu X."/>
            <person name="Liang C."/>
            <person name="Xu J."/>
            <person name="Wu Z."/>
            <person name="Yu X."/>
        </authorList>
    </citation>
    <scope>NUCLEOTIDE SEQUENCE</scope>
    <source>
        <strain>Henan</strain>
    </source>
</reference>
<keyword evidence="1" id="KW-0812">Transmembrane</keyword>
<dbReference type="AlphaFoldDB" id="G7YDK3"/>
<feature type="transmembrane region" description="Helical" evidence="1">
    <location>
        <begin position="219"/>
        <end position="240"/>
    </location>
</feature>
<feature type="non-terminal residue" evidence="2">
    <location>
        <position position="694"/>
    </location>
</feature>
<protein>
    <submittedName>
        <fullName evidence="2">Uncharacterized protein</fullName>
    </submittedName>
</protein>
<dbReference type="InterPro" id="IPR053291">
    <property type="entry name" value="Ommatidial_diff-associated"/>
</dbReference>
<organism evidence="2 3">
    <name type="scientific">Clonorchis sinensis</name>
    <name type="common">Chinese liver fluke</name>
    <dbReference type="NCBI Taxonomy" id="79923"/>
    <lineage>
        <taxon>Eukaryota</taxon>
        <taxon>Metazoa</taxon>
        <taxon>Spiralia</taxon>
        <taxon>Lophotrochozoa</taxon>
        <taxon>Platyhelminthes</taxon>
        <taxon>Trematoda</taxon>
        <taxon>Digenea</taxon>
        <taxon>Opisthorchiida</taxon>
        <taxon>Opisthorchiata</taxon>
        <taxon>Opisthorchiidae</taxon>
        <taxon>Clonorchis</taxon>
    </lineage>
</organism>
<sequence>MASYGKGTNCDKLWRAWYGILITVLHLFLIYIGVTRYLHYKSQAFDPKYGGTWDQSGLNFTLAMLITSIACFFLFLFSSFIRTSNYANESTQIGRDTNNLHLLTPHPTWKPAIPLMTLPQNGGNGCLYTSGAPQNLMQRTGYNSVGAVPEDDHLSNAGADDLPPAPQYDTWSARSAMNQEQFHPHNTFNTLRYMRQDSEKRLSIHQSLRLLWHRFQRHFLPYSVVLHLLTAYCLLLPISVVHAQQIFHRALPAGVMVTFILFPDENALSVSCSTDNSVRCVCSGEMSVQARISPLKRSETTCMQLNGTTAPNPTRDKQSGNCTPELANIREDKQFTKDADGYQALVKDSAMAGRRIDLGSVKLLGRKLTVTSQQLMAKAVEVVWHPSVKRIESRRTTTKNLRAYRTKYAVRNVPLKRKVDIRIGFARQQWSNRWMPAHYAFNVRNTKQAGELVVLYFRESLVKIGRSIAGQPRLYALSKIHKADVPIRPIVEGIGSQPHELDRFLAGILKSLTGKSSTFIRNSYDFANKVADLPLETDKVLVSFDLISTYTNIPRADALETVNPTSSTVLFNTLMANNQTVNTHSISQAILLRMLLALENVRKLTMLDFYRFLPCLGDCATSVKSMGLIDSLFVEGVKQTPVVRLRGDCESFFCVRVRAHTNGWDSFIIQVVGKRRFQNSRAKTTGNDQFRNLV</sequence>
<gene>
    <name evidence="2" type="ORF">CLF_105481</name>
</gene>
<dbReference type="PANTHER" id="PTHR21579">
    <property type="entry name" value="PROTEIN TINCAR"/>
    <property type="match status" value="1"/>
</dbReference>